<organism evidence="1 2">
    <name type="scientific">Smittium megazygosporum</name>
    <dbReference type="NCBI Taxonomy" id="133381"/>
    <lineage>
        <taxon>Eukaryota</taxon>
        <taxon>Fungi</taxon>
        <taxon>Fungi incertae sedis</taxon>
        <taxon>Zoopagomycota</taxon>
        <taxon>Kickxellomycotina</taxon>
        <taxon>Harpellomycetes</taxon>
        <taxon>Harpellales</taxon>
        <taxon>Legeriomycetaceae</taxon>
        <taxon>Smittium</taxon>
    </lineage>
</organism>
<dbReference type="Gene3D" id="1.25.40.480">
    <property type="match status" value="1"/>
</dbReference>
<evidence type="ECO:0000313" key="1">
    <source>
        <dbReference type="EMBL" id="PVV02310.1"/>
    </source>
</evidence>
<comment type="caution">
    <text evidence="1">The sequence shown here is derived from an EMBL/GenBank/DDBJ whole genome shotgun (WGS) entry which is preliminary data.</text>
</comment>
<name>A0A2T9ZCN4_9FUNG</name>
<accession>A0A2T9ZCN4</accession>
<reference evidence="1 2" key="1">
    <citation type="journal article" date="2018" name="MBio">
        <title>Comparative Genomics Reveals the Core Gene Toolbox for the Fungus-Insect Symbiosis.</title>
        <authorList>
            <person name="Wang Y."/>
            <person name="Stata M."/>
            <person name="Wang W."/>
            <person name="Stajich J.E."/>
            <person name="White M.M."/>
            <person name="Moncalvo J.M."/>
        </authorList>
    </citation>
    <scope>NUCLEOTIDE SEQUENCE [LARGE SCALE GENOMIC DNA]</scope>
    <source>
        <strain evidence="1 2">SC-DP-2</strain>
    </source>
</reference>
<gene>
    <name evidence="1" type="ORF">BB560_003239</name>
</gene>
<protein>
    <submittedName>
        <fullName evidence="1">Uncharacterized protein</fullName>
    </submittedName>
</protein>
<proteinExistence type="predicted"/>
<sequence>MGDPNYNWPKIARLLDGIYSENTKLFESVQTTKIEIIPDNWKNELENKIYNSDSNEKKASLKNNKRGVKDNTEVSDIKKLISTILKSLPSEEQFEELVSILKNNDSASMGMKIVLERLVAPFNSISVNKLLSFWSNTGNMANSSVFSPVECDIIKGIIQRGHNLDSTTILDFTSCLKRVVKANADSKNFGNLVFTFTKKYGNKVNDECLEMLKQVANDLNSVFKKTTINIINKIS</sequence>
<keyword evidence="2" id="KW-1185">Reference proteome</keyword>
<dbReference type="EMBL" id="MBFS01000516">
    <property type="protein sequence ID" value="PVV02310.1"/>
    <property type="molecule type" value="Genomic_DNA"/>
</dbReference>
<evidence type="ECO:0000313" key="2">
    <source>
        <dbReference type="Proteomes" id="UP000245609"/>
    </source>
</evidence>
<dbReference type="AlphaFoldDB" id="A0A2T9ZCN4"/>
<dbReference type="Proteomes" id="UP000245609">
    <property type="component" value="Unassembled WGS sequence"/>
</dbReference>